<protein>
    <submittedName>
        <fullName evidence="1">Uncharacterized protein</fullName>
    </submittedName>
</protein>
<organism evidence="1 2">
    <name type="scientific">Caerostris extrusa</name>
    <name type="common">Bark spider</name>
    <name type="synonym">Caerostris bankana</name>
    <dbReference type="NCBI Taxonomy" id="172846"/>
    <lineage>
        <taxon>Eukaryota</taxon>
        <taxon>Metazoa</taxon>
        <taxon>Ecdysozoa</taxon>
        <taxon>Arthropoda</taxon>
        <taxon>Chelicerata</taxon>
        <taxon>Arachnida</taxon>
        <taxon>Araneae</taxon>
        <taxon>Araneomorphae</taxon>
        <taxon>Entelegynae</taxon>
        <taxon>Araneoidea</taxon>
        <taxon>Araneidae</taxon>
        <taxon>Caerostris</taxon>
    </lineage>
</organism>
<proteinExistence type="predicted"/>
<keyword evidence="2" id="KW-1185">Reference proteome</keyword>
<comment type="caution">
    <text evidence="1">The sequence shown here is derived from an EMBL/GenBank/DDBJ whole genome shotgun (WGS) entry which is preliminary data.</text>
</comment>
<gene>
    <name evidence="1" type="ORF">CEXT_247931</name>
</gene>
<dbReference type="AlphaFoldDB" id="A0AAV4UFZ6"/>
<evidence type="ECO:0000313" key="1">
    <source>
        <dbReference type="EMBL" id="GIY56630.1"/>
    </source>
</evidence>
<accession>A0AAV4UFZ6</accession>
<sequence>MFKILLLVEGEKTYKETGVPTKEWIMKQDTYALHKNR</sequence>
<dbReference type="Proteomes" id="UP001054945">
    <property type="component" value="Unassembled WGS sequence"/>
</dbReference>
<feature type="non-terminal residue" evidence="1">
    <location>
        <position position="37"/>
    </location>
</feature>
<reference evidence="1 2" key="1">
    <citation type="submission" date="2021-06" db="EMBL/GenBank/DDBJ databases">
        <title>Caerostris extrusa draft genome.</title>
        <authorList>
            <person name="Kono N."/>
            <person name="Arakawa K."/>
        </authorList>
    </citation>
    <scope>NUCLEOTIDE SEQUENCE [LARGE SCALE GENOMIC DNA]</scope>
</reference>
<evidence type="ECO:0000313" key="2">
    <source>
        <dbReference type="Proteomes" id="UP001054945"/>
    </source>
</evidence>
<dbReference type="EMBL" id="BPLR01012787">
    <property type="protein sequence ID" value="GIY56630.1"/>
    <property type="molecule type" value="Genomic_DNA"/>
</dbReference>
<name>A0AAV4UFZ6_CAEEX</name>